<keyword evidence="13" id="KW-1185">Reference proteome</keyword>
<dbReference type="InterPro" id="IPR050264">
    <property type="entry name" value="Bact_CCA-adding_enz_type3_sf"/>
</dbReference>
<evidence type="ECO:0000256" key="9">
    <source>
        <dbReference type="SAM" id="MobiDB-lite"/>
    </source>
</evidence>
<dbReference type="Gene3D" id="1.10.3090.10">
    <property type="entry name" value="cca-adding enzyme, domain 2"/>
    <property type="match status" value="1"/>
</dbReference>
<dbReference type="CDD" id="cd05398">
    <property type="entry name" value="NT_ClassII-CCAase"/>
    <property type="match status" value="1"/>
</dbReference>
<dbReference type="SUPFAM" id="SSF81891">
    <property type="entry name" value="Poly A polymerase C-terminal region-like"/>
    <property type="match status" value="1"/>
</dbReference>
<evidence type="ECO:0000256" key="8">
    <source>
        <dbReference type="RuleBase" id="RU003953"/>
    </source>
</evidence>
<dbReference type="Proteomes" id="UP001162734">
    <property type="component" value="Chromosome"/>
</dbReference>
<evidence type="ECO:0000256" key="6">
    <source>
        <dbReference type="ARBA" id="ARBA00022741"/>
    </source>
</evidence>
<accession>A0ABM7X7Q5</accession>
<evidence type="ECO:0000256" key="2">
    <source>
        <dbReference type="ARBA" id="ARBA00022679"/>
    </source>
</evidence>
<dbReference type="SUPFAM" id="SSF81301">
    <property type="entry name" value="Nucleotidyltransferase"/>
    <property type="match status" value="1"/>
</dbReference>
<dbReference type="InterPro" id="IPR043519">
    <property type="entry name" value="NT_sf"/>
</dbReference>
<dbReference type="Pfam" id="PF01743">
    <property type="entry name" value="PolyA_pol"/>
    <property type="match status" value="1"/>
</dbReference>
<evidence type="ECO:0000259" key="10">
    <source>
        <dbReference type="Pfam" id="PF01743"/>
    </source>
</evidence>
<dbReference type="Pfam" id="PF12627">
    <property type="entry name" value="PolyA_pol_RNAbd"/>
    <property type="match status" value="1"/>
</dbReference>
<dbReference type="PANTHER" id="PTHR46173">
    <property type="entry name" value="CCA TRNA NUCLEOTIDYLTRANSFERASE 1, MITOCHONDRIAL"/>
    <property type="match status" value="1"/>
</dbReference>
<keyword evidence="2 8" id="KW-0808">Transferase</keyword>
<feature type="domain" description="tRNA nucleotidyltransferase/poly(A) polymerase RNA and SrmB- binding" evidence="11">
    <location>
        <begin position="211"/>
        <end position="270"/>
    </location>
</feature>
<sequence>MEKGRPRPASPPAATGRGEPGARRGGPSALEAGLPRELARAHLPLPVLDVLRRLDSAGHRSWLVGGAVRDLLLGRRRATADFDVATPARPAEVMRLFPKVIPTGVEHGTVTVVLGGEHVEVTTFRGEGEYRDGRRPSSVTFHEDLEGDLERRDFTMNALAFDPVGREFRDPFGGRADMRDRLIRAVGDPGTRFGEDGLRPLRAARFAAQLGYALDPETRDAVPGALEVVRKVSAERVCQELSRLAVAPHVAGGLEVLAGTGLLEVVLPELVELEPDLRAHAFAAAAEAPPELALRLAALLHVVEPERVRGCLARLRFAKRLAEAVAQLVAEQRCLELGPPGAAEAAGSDPALRRLLSRIGVEQAEALAELWRADARSSSRAHAAAGLLSSYRRRLARVLAAKPPLSAGELALDGASIMKELGIPPGREIGQAVRHLLDHVLEDPKRNTRTRLAAELAAWWEARRTGDA</sequence>
<dbReference type="Gene3D" id="1.10.246.80">
    <property type="match status" value="1"/>
</dbReference>
<keyword evidence="6" id="KW-0547">Nucleotide-binding</keyword>
<dbReference type="InterPro" id="IPR002646">
    <property type="entry name" value="PolA_pol_head_dom"/>
</dbReference>
<dbReference type="EMBL" id="AP025592">
    <property type="protein sequence ID" value="BDG07871.1"/>
    <property type="molecule type" value="Genomic_DNA"/>
</dbReference>
<proteinExistence type="inferred from homology"/>
<evidence type="ECO:0000256" key="3">
    <source>
        <dbReference type="ARBA" id="ARBA00022694"/>
    </source>
</evidence>
<keyword evidence="3" id="KW-0819">tRNA processing</keyword>
<evidence type="ECO:0000259" key="11">
    <source>
        <dbReference type="Pfam" id="PF12627"/>
    </source>
</evidence>
<evidence type="ECO:0000256" key="4">
    <source>
        <dbReference type="ARBA" id="ARBA00022695"/>
    </source>
</evidence>
<comment type="cofactor">
    <cofactor evidence="1">
        <name>Mg(2+)</name>
        <dbReference type="ChEBI" id="CHEBI:18420"/>
    </cofactor>
</comment>
<keyword evidence="8" id="KW-0694">RNA-binding</keyword>
<feature type="region of interest" description="Disordered" evidence="9">
    <location>
        <begin position="1"/>
        <end position="30"/>
    </location>
</feature>
<protein>
    <submittedName>
        <fullName evidence="12">HDIG domain-containing protein</fullName>
    </submittedName>
</protein>
<comment type="similarity">
    <text evidence="8">Belongs to the tRNA nucleotidyltransferase/poly(A) polymerase family.</text>
</comment>
<dbReference type="PANTHER" id="PTHR46173:SF1">
    <property type="entry name" value="CCA TRNA NUCLEOTIDYLTRANSFERASE 1, MITOCHONDRIAL"/>
    <property type="match status" value="1"/>
</dbReference>
<gene>
    <name evidence="12" type="ORF">AMPC_09840</name>
</gene>
<reference evidence="13" key="1">
    <citation type="journal article" date="2022" name="Int. J. Syst. Evol. Microbiol.">
        <title>Anaeromyxobacter oryzae sp. nov., Anaeromyxobacter diazotrophicus sp. nov. and Anaeromyxobacter paludicola sp. nov., isolated from paddy soils.</title>
        <authorList>
            <person name="Itoh H."/>
            <person name="Xu Z."/>
            <person name="Mise K."/>
            <person name="Masuda Y."/>
            <person name="Ushijima N."/>
            <person name="Hayakawa C."/>
            <person name="Shiratori Y."/>
            <person name="Senoo K."/>
        </authorList>
    </citation>
    <scope>NUCLEOTIDE SEQUENCE [LARGE SCALE GENOMIC DNA]</scope>
    <source>
        <strain evidence="13">Red630</strain>
    </source>
</reference>
<dbReference type="RefSeq" id="WP_248344835.1">
    <property type="nucleotide sequence ID" value="NZ_AP025592.1"/>
</dbReference>
<evidence type="ECO:0000256" key="7">
    <source>
        <dbReference type="ARBA" id="ARBA00022842"/>
    </source>
</evidence>
<keyword evidence="7" id="KW-0460">Magnesium</keyword>
<evidence type="ECO:0000313" key="13">
    <source>
        <dbReference type="Proteomes" id="UP001162734"/>
    </source>
</evidence>
<keyword evidence="5" id="KW-0479">Metal-binding</keyword>
<evidence type="ECO:0000256" key="1">
    <source>
        <dbReference type="ARBA" id="ARBA00001946"/>
    </source>
</evidence>
<keyword evidence="4" id="KW-0548">Nucleotidyltransferase</keyword>
<evidence type="ECO:0000313" key="12">
    <source>
        <dbReference type="EMBL" id="BDG07871.1"/>
    </source>
</evidence>
<feature type="domain" description="Poly A polymerase head" evidence="10">
    <location>
        <begin position="62"/>
        <end position="184"/>
    </location>
</feature>
<evidence type="ECO:0000256" key="5">
    <source>
        <dbReference type="ARBA" id="ARBA00022723"/>
    </source>
</evidence>
<dbReference type="InterPro" id="IPR032828">
    <property type="entry name" value="PolyA_RNA-bd"/>
</dbReference>
<name>A0ABM7X7Q5_9BACT</name>
<organism evidence="12 13">
    <name type="scientific">Anaeromyxobacter paludicola</name>
    <dbReference type="NCBI Taxonomy" id="2918171"/>
    <lineage>
        <taxon>Bacteria</taxon>
        <taxon>Pseudomonadati</taxon>
        <taxon>Myxococcota</taxon>
        <taxon>Myxococcia</taxon>
        <taxon>Myxococcales</taxon>
        <taxon>Cystobacterineae</taxon>
        <taxon>Anaeromyxobacteraceae</taxon>
        <taxon>Anaeromyxobacter</taxon>
    </lineage>
</organism>
<dbReference type="Gene3D" id="3.30.460.10">
    <property type="entry name" value="Beta Polymerase, domain 2"/>
    <property type="match status" value="1"/>
</dbReference>